<name>A0ABQ0SV22_9BACL</name>
<dbReference type="InterPro" id="IPR001753">
    <property type="entry name" value="Enoyl-CoA_hydra/iso"/>
</dbReference>
<dbReference type="SUPFAM" id="SSF52096">
    <property type="entry name" value="ClpP/crotonase"/>
    <property type="match status" value="1"/>
</dbReference>
<organism evidence="2 3">
    <name type="scientific">Brevibacillus agri</name>
    <dbReference type="NCBI Taxonomy" id="51101"/>
    <lineage>
        <taxon>Bacteria</taxon>
        <taxon>Bacillati</taxon>
        <taxon>Bacillota</taxon>
        <taxon>Bacilli</taxon>
        <taxon>Bacillales</taxon>
        <taxon>Paenibacillaceae</taxon>
        <taxon>Brevibacillus</taxon>
    </lineage>
</organism>
<comment type="caution">
    <text evidence="2">The sequence shown here is derived from an EMBL/GenBank/DDBJ whole genome shotgun (WGS) entry which is preliminary data.</text>
</comment>
<dbReference type="Gene3D" id="1.10.12.10">
    <property type="entry name" value="Lyase 2-enoyl-coa Hydratase, Chain A, domain 2"/>
    <property type="match status" value="1"/>
</dbReference>
<evidence type="ECO:0000256" key="1">
    <source>
        <dbReference type="ARBA" id="ARBA00005254"/>
    </source>
</evidence>
<dbReference type="Pfam" id="PF00378">
    <property type="entry name" value="ECH_1"/>
    <property type="match status" value="1"/>
</dbReference>
<gene>
    <name evidence="2" type="ORF">BAG01nite_37780</name>
</gene>
<evidence type="ECO:0000313" key="3">
    <source>
        <dbReference type="Proteomes" id="UP000317180"/>
    </source>
</evidence>
<dbReference type="EMBL" id="BJOD01000046">
    <property type="protein sequence ID" value="GED27676.1"/>
    <property type="molecule type" value="Genomic_DNA"/>
</dbReference>
<proteinExistence type="inferred from homology"/>
<comment type="similarity">
    <text evidence="1">Belongs to the enoyl-CoA hydratase/isomerase family.</text>
</comment>
<dbReference type="Proteomes" id="UP000317180">
    <property type="component" value="Unassembled WGS sequence"/>
</dbReference>
<reference evidence="2 3" key="1">
    <citation type="submission" date="2019-06" db="EMBL/GenBank/DDBJ databases">
        <title>Whole genome shotgun sequence of Brevibacillus agri NBRC 15538.</title>
        <authorList>
            <person name="Hosoyama A."/>
            <person name="Uohara A."/>
            <person name="Ohji S."/>
            <person name="Ichikawa N."/>
        </authorList>
    </citation>
    <scope>NUCLEOTIDE SEQUENCE [LARGE SCALE GENOMIC DNA]</scope>
    <source>
        <strain evidence="2 3">NBRC 15538</strain>
    </source>
</reference>
<protein>
    <recommendedName>
        <fullName evidence="4">Enoyl-CoA hydratase</fullName>
    </recommendedName>
</protein>
<keyword evidence="3" id="KW-1185">Reference proteome</keyword>
<evidence type="ECO:0000313" key="2">
    <source>
        <dbReference type="EMBL" id="GED27676.1"/>
    </source>
</evidence>
<evidence type="ECO:0008006" key="4">
    <source>
        <dbReference type="Google" id="ProtNLM"/>
    </source>
</evidence>
<dbReference type="InterPro" id="IPR029045">
    <property type="entry name" value="ClpP/crotonase-like_dom_sf"/>
</dbReference>
<sequence>MTSVARALACITHSARGSMAEGLEKERQKFAELFTTADAKEGIQAFIEKRTPHFTHS</sequence>
<dbReference type="InterPro" id="IPR014748">
    <property type="entry name" value="Enoyl-CoA_hydra_C"/>
</dbReference>
<accession>A0ABQ0SV22</accession>